<dbReference type="SUPFAM" id="SSF51197">
    <property type="entry name" value="Clavaminate synthase-like"/>
    <property type="match status" value="1"/>
</dbReference>
<dbReference type="PATRIC" id="fig|66430.4.peg.3330"/>
<feature type="region of interest" description="Disordered" evidence="1">
    <location>
        <begin position="144"/>
        <end position="187"/>
    </location>
</feature>
<dbReference type="InterPro" id="IPR008775">
    <property type="entry name" value="Phytyl_CoA_dOase-like"/>
</dbReference>
<comment type="caution">
    <text evidence="2">The sequence shown here is derived from an EMBL/GenBank/DDBJ whole genome shotgun (WGS) entry which is preliminary data.</text>
</comment>
<accession>A0A0J6XTL3</accession>
<keyword evidence="3" id="KW-1185">Reference proteome</keyword>
<dbReference type="OrthoDB" id="9791262at2"/>
<dbReference type="GO" id="GO:0005506">
    <property type="term" value="F:iron ion binding"/>
    <property type="evidence" value="ECO:0007669"/>
    <property type="project" value="UniProtKB-ARBA"/>
</dbReference>
<sequence length="283" mass="30555">MTDPKRLLADFWRDGFAVVPPMTPPEIWGPLTGELPAVLAEEGPQRFFEEDGTTVRAVHGLHRRGGPWQAPAEASPVTEPARLLLGEDMYVYQWKVNPKAARRGDRRQWHRDFDFWRAAEGMRRPAALTATVFLDDVTEENGPLRMIPGTHTDRPADAAPSGSEGCDGTEGYDGTEGITGGGAGGGGWARITSSRSAYALPDPSTEELARTRGVHEATGPAGTVVFFHGNLVHSSGPNRSPHTRTLALISYNAVSNAPPADHPAARRDLFVNHDAKPLRVGDG</sequence>
<dbReference type="GO" id="GO:0016706">
    <property type="term" value="F:2-oxoglutarate-dependent dioxygenase activity"/>
    <property type="evidence" value="ECO:0007669"/>
    <property type="project" value="UniProtKB-ARBA"/>
</dbReference>
<protein>
    <recommendedName>
        <fullName evidence="4">Phytanoyl-CoA dioxygenase</fullName>
    </recommendedName>
</protein>
<evidence type="ECO:0000313" key="2">
    <source>
        <dbReference type="EMBL" id="KMO98679.1"/>
    </source>
</evidence>
<dbReference type="Gene3D" id="2.60.120.620">
    <property type="entry name" value="q2cbj1_9rhob like domain"/>
    <property type="match status" value="1"/>
</dbReference>
<reference evidence="2 3" key="1">
    <citation type="submission" date="2015-06" db="EMBL/GenBank/DDBJ databases">
        <title>Recapitulation of the evolution of biosynthetic gene clusters reveals hidden chemical diversity on bacterial genomes.</title>
        <authorList>
            <person name="Cruz-Morales P."/>
            <person name="Martinez-Guerrero C."/>
            <person name="Morales-Escalante M.A."/>
            <person name="Yanez-Guerra L.A."/>
            <person name="Kopp J.F."/>
            <person name="Feldmann J."/>
            <person name="Ramos-Aboites H.E."/>
            <person name="Barona-Gomez F."/>
        </authorList>
    </citation>
    <scope>NUCLEOTIDE SEQUENCE [LARGE SCALE GENOMIC DNA]</scope>
    <source>
        <strain evidence="2 3">ATCC 31245</strain>
    </source>
</reference>
<evidence type="ECO:0008006" key="4">
    <source>
        <dbReference type="Google" id="ProtNLM"/>
    </source>
</evidence>
<feature type="compositionally biased region" description="Gly residues" evidence="1">
    <location>
        <begin position="177"/>
        <end position="187"/>
    </location>
</feature>
<dbReference type="AlphaFoldDB" id="A0A0J6XTL3"/>
<organism evidence="2 3">
    <name type="scientific">Streptomyces roseus</name>
    <dbReference type="NCBI Taxonomy" id="66430"/>
    <lineage>
        <taxon>Bacteria</taxon>
        <taxon>Bacillati</taxon>
        <taxon>Actinomycetota</taxon>
        <taxon>Actinomycetes</taxon>
        <taxon>Kitasatosporales</taxon>
        <taxon>Streptomycetaceae</taxon>
        <taxon>Streptomyces</taxon>
    </lineage>
</organism>
<dbReference type="Pfam" id="PF05721">
    <property type="entry name" value="PhyH"/>
    <property type="match status" value="1"/>
</dbReference>
<dbReference type="EMBL" id="LFML01000022">
    <property type="protein sequence ID" value="KMO98679.1"/>
    <property type="molecule type" value="Genomic_DNA"/>
</dbReference>
<dbReference type="Proteomes" id="UP000035932">
    <property type="component" value="Unassembled WGS sequence"/>
</dbReference>
<name>A0A0J6XTL3_9ACTN</name>
<dbReference type="RefSeq" id="WP_048475510.1">
    <property type="nucleotide sequence ID" value="NZ_JBIRUD010000015.1"/>
</dbReference>
<dbReference type="PANTHER" id="PTHR20883">
    <property type="entry name" value="PHYTANOYL-COA DIOXYGENASE DOMAIN CONTAINING 1"/>
    <property type="match status" value="1"/>
</dbReference>
<proteinExistence type="predicted"/>
<gene>
    <name evidence="2" type="ORF">ACS04_06255</name>
</gene>
<dbReference type="STRING" id="66430.ACS04_06255"/>
<evidence type="ECO:0000256" key="1">
    <source>
        <dbReference type="SAM" id="MobiDB-lite"/>
    </source>
</evidence>
<dbReference type="PANTHER" id="PTHR20883:SF48">
    <property type="entry name" value="ECTOINE DIOXYGENASE"/>
    <property type="match status" value="1"/>
</dbReference>
<evidence type="ECO:0000313" key="3">
    <source>
        <dbReference type="Proteomes" id="UP000035932"/>
    </source>
</evidence>